<sequence length="94" mass="10126">MRLNGTEDQLATHEYPATSGELIDAYGDARIELQNGSETIGAVLGRLGSETFHSADDVWMTLRGGVGHEAVGRRFYSDRDAPAVGEDGPEQVSF</sequence>
<evidence type="ECO:0000313" key="1">
    <source>
        <dbReference type="EMBL" id="SHH46829.1"/>
    </source>
</evidence>
<gene>
    <name evidence="1" type="ORF">SAMN05443636_2671</name>
</gene>
<organism evidence="1 2">
    <name type="scientific">Halobaculum gomorrense</name>
    <dbReference type="NCBI Taxonomy" id="43928"/>
    <lineage>
        <taxon>Archaea</taxon>
        <taxon>Methanobacteriati</taxon>
        <taxon>Methanobacteriota</taxon>
        <taxon>Stenosarchaea group</taxon>
        <taxon>Halobacteria</taxon>
        <taxon>Halobacteriales</taxon>
        <taxon>Haloferacaceae</taxon>
        <taxon>Halobaculum</taxon>
    </lineage>
</organism>
<evidence type="ECO:0000313" key="2">
    <source>
        <dbReference type="Proteomes" id="UP000184357"/>
    </source>
</evidence>
<reference evidence="1 2" key="1">
    <citation type="submission" date="2016-11" db="EMBL/GenBank/DDBJ databases">
        <authorList>
            <person name="Jaros S."/>
            <person name="Januszkiewicz K."/>
            <person name="Wedrychowicz H."/>
        </authorList>
    </citation>
    <scope>NUCLEOTIDE SEQUENCE [LARGE SCALE GENOMIC DNA]</scope>
    <source>
        <strain evidence="1 2">DSM 9297</strain>
    </source>
</reference>
<accession>A0A1M5T7V7</accession>
<dbReference type="Proteomes" id="UP000184357">
    <property type="component" value="Unassembled WGS sequence"/>
</dbReference>
<name>A0A1M5T7V7_9EURY</name>
<dbReference type="OrthoDB" id="166188at2157"/>
<dbReference type="RefSeq" id="WP_073310383.1">
    <property type="nucleotide sequence ID" value="NZ_FQWV01000007.1"/>
</dbReference>
<proteinExistence type="predicted"/>
<dbReference type="AlphaFoldDB" id="A0A1M5T7V7"/>
<protein>
    <recommendedName>
        <fullName evidence="3">DUF2795 domain-containing protein</fullName>
    </recommendedName>
</protein>
<evidence type="ECO:0008006" key="3">
    <source>
        <dbReference type="Google" id="ProtNLM"/>
    </source>
</evidence>
<keyword evidence="2" id="KW-1185">Reference proteome</keyword>
<dbReference type="EMBL" id="FQWV01000007">
    <property type="protein sequence ID" value="SHH46829.1"/>
    <property type="molecule type" value="Genomic_DNA"/>
</dbReference>
<dbReference type="InterPro" id="IPR043899">
    <property type="entry name" value="DUF5789"/>
</dbReference>
<dbReference type="Pfam" id="PF19102">
    <property type="entry name" value="DUF5789"/>
    <property type="match status" value="1"/>
</dbReference>
<dbReference type="STRING" id="43928.SAMN05443636_2671"/>